<dbReference type="AlphaFoldDB" id="A0A645GA39"/>
<dbReference type="InterPro" id="IPR029098">
    <property type="entry name" value="Acetyltransf_C"/>
</dbReference>
<dbReference type="GO" id="GO:0008780">
    <property type="term" value="F:acyl-[acyl-carrier-protein]-UDP-N-acetylglucosamine O-acyltransferase activity"/>
    <property type="evidence" value="ECO:0007669"/>
    <property type="project" value="UniProtKB-EC"/>
</dbReference>
<dbReference type="SUPFAM" id="SSF51161">
    <property type="entry name" value="Trimeric LpxA-like enzymes"/>
    <property type="match status" value="1"/>
</dbReference>
<keyword evidence="1" id="KW-0444">Lipid biosynthesis</keyword>
<dbReference type="GO" id="GO:0016020">
    <property type="term" value="C:membrane"/>
    <property type="evidence" value="ECO:0007669"/>
    <property type="project" value="GOC"/>
</dbReference>
<dbReference type="InterPro" id="IPR010137">
    <property type="entry name" value="Lipid_A_LpxA"/>
</dbReference>
<evidence type="ECO:0000256" key="5">
    <source>
        <dbReference type="ARBA" id="ARBA00023315"/>
    </source>
</evidence>
<proteinExistence type="predicted"/>
<comment type="caution">
    <text evidence="7">The sequence shown here is derived from an EMBL/GenBank/DDBJ whole genome shotgun (WGS) entry which is preliminary data.</text>
</comment>
<evidence type="ECO:0000256" key="2">
    <source>
        <dbReference type="ARBA" id="ARBA00022556"/>
    </source>
</evidence>
<evidence type="ECO:0000313" key="7">
    <source>
        <dbReference type="EMBL" id="MPN22842.1"/>
    </source>
</evidence>
<protein>
    <submittedName>
        <fullName evidence="7">Acyl-[acyl-carrier-protein]--UDP-N-acetylglucosamine O-acyltransferase</fullName>
        <ecNumber evidence="7">2.3.1.129</ecNumber>
    </submittedName>
</protein>
<dbReference type="InterPro" id="IPR011004">
    <property type="entry name" value="Trimer_LpxA-like_sf"/>
</dbReference>
<dbReference type="Gene3D" id="2.160.10.10">
    <property type="entry name" value="Hexapeptide repeat proteins"/>
    <property type="match status" value="1"/>
</dbReference>
<dbReference type="Pfam" id="PF13720">
    <property type="entry name" value="Acetyltransf_11"/>
    <property type="match status" value="1"/>
</dbReference>
<evidence type="ECO:0000256" key="4">
    <source>
        <dbReference type="ARBA" id="ARBA00023098"/>
    </source>
</evidence>
<dbReference type="EMBL" id="VSSQ01071174">
    <property type="protein sequence ID" value="MPN22842.1"/>
    <property type="molecule type" value="Genomic_DNA"/>
</dbReference>
<evidence type="ECO:0000256" key="3">
    <source>
        <dbReference type="ARBA" id="ARBA00022679"/>
    </source>
</evidence>
<sequence>MNHTHVAHNCKVGNHVIMVNSGAIAGYCELGDNVLFSGLSGLHQFCRVGRLAIVSGGSSYSKDIPPFMMAEGRNGGCKMINLIGLKRAGFDEKTIRALKNVFKIFYHENLGITSALAKIKAEIEPLPEVLEFIEFCENSPRGVIGPRVAGHRD</sequence>
<dbReference type="InterPro" id="IPR037157">
    <property type="entry name" value="Acetyltransf_C_sf"/>
</dbReference>
<keyword evidence="5 7" id="KW-0012">Acyltransferase</keyword>
<feature type="domain" description="UDP N-acetylglucosamine O-acyltransferase C-terminal" evidence="6">
    <location>
        <begin position="63"/>
        <end position="144"/>
    </location>
</feature>
<keyword evidence="2" id="KW-0441">Lipid A biosynthesis</keyword>
<organism evidence="7">
    <name type="scientific">bioreactor metagenome</name>
    <dbReference type="NCBI Taxonomy" id="1076179"/>
    <lineage>
        <taxon>unclassified sequences</taxon>
        <taxon>metagenomes</taxon>
        <taxon>ecological metagenomes</taxon>
    </lineage>
</organism>
<reference evidence="7" key="1">
    <citation type="submission" date="2019-08" db="EMBL/GenBank/DDBJ databases">
        <authorList>
            <person name="Kucharzyk K."/>
            <person name="Murdoch R.W."/>
            <person name="Higgins S."/>
            <person name="Loffler F."/>
        </authorList>
    </citation>
    <scope>NUCLEOTIDE SEQUENCE</scope>
</reference>
<keyword evidence="3 7" id="KW-0808">Transferase</keyword>
<name>A0A645GA39_9ZZZZ</name>
<dbReference type="EC" id="2.3.1.129" evidence="7"/>
<accession>A0A645GA39</accession>
<dbReference type="Gene3D" id="1.20.1180.10">
    <property type="entry name" value="Udp N-acetylglucosamine O-acyltransferase, C-terminal domain"/>
    <property type="match status" value="1"/>
</dbReference>
<dbReference type="GO" id="GO:0009245">
    <property type="term" value="P:lipid A biosynthetic process"/>
    <property type="evidence" value="ECO:0007669"/>
    <property type="project" value="UniProtKB-KW"/>
</dbReference>
<evidence type="ECO:0000259" key="6">
    <source>
        <dbReference type="Pfam" id="PF13720"/>
    </source>
</evidence>
<dbReference type="PANTHER" id="PTHR43480:SF1">
    <property type="entry name" value="ACYL-[ACYL-CARRIER-PROTEIN]--UDP-N-ACETYLGLUCOSAMINE O-ACYLTRANSFERASE, MITOCHONDRIAL-RELATED"/>
    <property type="match status" value="1"/>
</dbReference>
<evidence type="ECO:0000256" key="1">
    <source>
        <dbReference type="ARBA" id="ARBA00022516"/>
    </source>
</evidence>
<keyword evidence="4" id="KW-0443">Lipid metabolism</keyword>
<gene>
    <name evidence="7" type="primary">lpxA_21</name>
    <name evidence="7" type="ORF">SDC9_170226</name>
</gene>
<dbReference type="PANTHER" id="PTHR43480">
    <property type="entry name" value="ACYL-[ACYL-CARRIER-PROTEIN]--UDP-N-ACETYLGLUCOSAMINE O-ACYLTRANSFERASE"/>
    <property type="match status" value="1"/>
</dbReference>